<dbReference type="GO" id="GO:0016616">
    <property type="term" value="F:oxidoreductase activity, acting on the CH-OH group of donors, NAD or NADP as acceptor"/>
    <property type="evidence" value="ECO:0007669"/>
    <property type="project" value="InterPro"/>
</dbReference>
<protein>
    <recommendedName>
        <fullName evidence="4">NADP-dependent oxidoreductase domain-containing protein</fullName>
    </recommendedName>
</protein>
<evidence type="ECO:0000256" key="3">
    <source>
        <dbReference type="SAM" id="MobiDB-lite"/>
    </source>
</evidence>
<feature type="domain" description="NADP-dependent oxidoreductase" evidence="4">
    <location>
        <begin position="312"/>
        <end position="571"/>
    </location>
</feature>
<evidence type="ECO:0000259" key="4">
    <source>
        <dbReference type="Pfam" id="PF00248"/>
    </source>
</evidence>
<comment type="pathway">
    <text evidence="1">Secondary metabolite biosynthesis; terpenoid biosynthesis.</text>
</comment>
<feature type="region of interest" description="Disordered" evidence="3">
    <location>
        <begin position="201"/>
        <end position="231"/>
    </location>
</feature>
<evidence type="ECO:0000313" key="5">
    <source>
        <dbReference type="EMBL" id="KAK9200103.1"/>
    </source>
</evidence>
<dbReference type="SUPFAM" id="SSF51430">
    <property type="entry name" value="NAD(P)-linked oxidoreductase"/>
    <property type="match status" value="1"/>
</dbReference>
<dbReference type="CDD" id="cd19124">
    <property type="entry name" value="AKR_AKR4A_4B"/>
    <property type="match status" value="1"/>
</dbReference>
<keyword evidence="2" id="KW-0560">Oxidoreductase</keyword>
<organism evidence="5 6">
    <name type="scientific">Citrus x changshan-huyou</name>
    <dbReference type="NCBI Taxonomy" id="2935761"/>
    <lineage>
        <taxon>Eukaryota</taxon>
        <taxon>Viridiplantae</taxon>
        <taxon>Streptophyta</taxon>
        <taxon>Embryophyta</taxon>
        <taxon>Tracheophyta</taxon>
        <taxon>Spermatophyta</taxon>
        <taxon>Magnoliopsida</taxon>
        <taxon>eudicotyledons</taxon>
        <taxon>Gunneridae</taxon>
        <taxon>Pentapetalae</taxon>
        <taxon>rosids</taxon>
        <taxon>malvids</taxon>
        <taxon>Sapindales</taxon>
        <taxon>Rutaceae</taxon>
        <taxon>Aurantioideae</taxon>
        <taxon>Citrus</taxon>
    </lineage>
</organism>
<dbReference type="InterPro" id="IPR020471">
    <property type="entry name" value="AKR"/>
</dbReference>
<dbReference type="InterPro" id="IPR018170">
    <property type="entry name" value="Aldo/ket_reductase_CS"/>
</dbReference>
<dbReference type="PRINTS" id="PR00069">
    <property type="entry name" value="ALDKETRDTASE"/>
</dbReference>
<keyword evidence="6" id="KW-1185">Reference proteome</keyword>
<dbReference type="InterPro" id="IPR036812">
    <property type="entry name" value="NAD(P)_OxRdtase_dom_sf"/>
</dbReference>
<dbReference type="GO" id="GO:0044550">
    <property type="term" value="P:secondary metabolite biosynthetic process"/>
    <property type="evidence" value="ECO:0007669"/>
    <property type="project" value="UniProtKB-ARBA"/>
</dbReference>
<comment type="caution">
    <text evidence="5">The sequence shown here is derived from an EMBL/GenBank/DDBJ whole genome shotgun (WGS) entry which is preliminary data.</text>
</comment>
<evidence type="ECO:0000313" key="6">
    <source>
        <dbReference type="Proteomes" id="UP001428341"/>
    </source>
</evidence>
<dbReference type="PROSITE" id="PS00798">
    <property type="entry name" value="ALDOKETO_REDUCTASE_1"/>
    <property type="match status" value="1"/>
</dbReference>
<dbReference type="Pfam" id="PF00248">
    <property type="entry name" value="Aldo_ket_red"/>
    <property type="match status" value="1"/>
</dbReference>
<accession>A0AAP0QJG9</accession>
<feature type="region of interest" description="Disordered" evidence="3">
    <location>
        <begin position="1"/>
        <end position="24"/>
    </location>
</feature>
<dbReference type="InterPro" id="IPR023210">
    <property type="entry name" value="NADP_OxRdtase_dom"/>
</dbReference>
<reference evidence="5 6" key="1">
    <citation type="submission" date="2024-05" db="EMBL/GenBank/DDBJ databases">
        <title>Haplotype-resolved chromosome-level genome assembly of Huyou (Citrus changshanensis).</title>
        <authorList>
            <person name="Miao C."/>
            <person name="Chen W."/>
            <person name="Wu Y."/>
            <person name="Wang L."/>
            <person name="Zhao S."/>
            <person name="Grierson D."/>
            <person name="Xu C."/>
            <person name="Chen K."/>
        </authorList>
    </citation>
    <scope>NUCLEOTIDE SEQUENCE [LARGE SCALE GENOMIC DNA]</scope>
    <source>
        <strain evidence="5">01-14</strain>
        <tissue evidence="5">Leaf</tissue>
    </source>
</reference>
<dbReference type="InterPro" id="IPR044497">
    <property type="entry name" value="AKR4A/B"/>
</dbReference>
<evidence type="ECO:0000256" key="2">
    <source>
        <dbReference type="ARBA" id="ARBA00023002"/>
    </source>
</evidence>
<dbReference type="Proteomes" id="UP001428341">
    <property type="component" value="Unassembled WGS sequence"/>
</dbReference>
<gene>
    <name evidence="5" type="ORF">WN944_015298</name>
</gene>
<proteinExistence type="predicted"/>
<sequence length="598" mass="66615">MVVAQKPRPRKVTEKDNPNNPEKHRHIPRIMQSRFGVLEALVNEETISQNHETNSASQSETIVPILESTHNLAPKSRIMKKKPAIQQSKKYPSRKATILNLSTQSMTENINHNTQILNNYSHPHKQPSAMHGMYAIPQLSSMPVLYSTSNAASTSMHGMYANQRFTPNQPGPIPIPITINPLHHSVVSFPKVILAPQANDHLPTQNVCDPSLDGEPPDKVSPRDSSTKETNVELGDSFVASMTEELSSANSSLVVAKSGMEYFPNKVLKRMENSTQSTLFNISELKLSSSSGHPSMPVIGLGCSVDKSDIDALKLVVLEAIELGYRHFDTAAIYGTEKALGEAIAEALRLGLVSSREQLFITSKLWCQNAHRDHVIPALKKSLSALQIEYLDLYLIHWPISSKPVEMGFAPVPKEDLLPMDCKGVWEAMEDSQTLGLTKSIGLSNFSCKKIETILTFAIIPPSINQIEMHPLWQQKKLREFCKAKGIIVNAYSPLGALGRMWGSNQVLENEMLKQIAKAHGKTVAQVSLRWIVEQGATVVVRSLNKERMNQNMGTFDWELVDDDYKKINQIPQSRLIPSDFWVSPQGPFQTPEALWDD</sequence>
<dbReference type="PROSITE" id="PS00062">
    <property type="entry name" value="ALDOKETO_REDUCTASE_2"/>
    <property type="match status" value="1"/>
</dbReference>
<dbReference type="EMBL" id="JBCGBO010000005">
    <property type="protein sequence ID" value="KAK9200103.1"/>
    <property type="molecule type" value="Genomic_DNA"/>
</dbReference>
<evidence type="ECO:0000256" key="1">
    <source>
        <dbReference type="ARBA" id="ARBA00004721"/>
    </source>
</evidence>
<dbReference type="FunFam" id="3.20.20.100:FF:000014">
    <property type="entry name" value="NAD(P)-linked oxidoreductase superfamily protein"/>
    <property type="match status" value="1"/>
</dbReference>
<name>A0AAP0QJG9_9ROSI</name>
<dbReference type="AlphaFoldDB" id="A0AAP0QJG9"/>
<dbReference type="PANTHER" id="PTHR11732">
    <property type="entry name" value="ALDO/KETO REDUCTASE"/>
    <property type="match status" value="1"/>
</dbReference>
<feature type="compositionally biased region" description="Basic and acidic residues" evidence="3">
    <location>
        <begin position="216"/>
        <end position="231"/>
    </location>
</feature>
<dbReference type="Gene3D" id="3.20.20.100">
    <property type="entry name" value="NADP-dependent oxidoreductase domain"/>
    <property type="match status" value="1"/>
</dbReference>